<proteinExistence type="predicted"/>
<comment type="caution">
    <text evidence="1">The sequence shown here is derived from an EMBL/GenBank/DDBJ whole genome shotgun (WGS) entry which is preliminary data.</text>
</comment>
<sequence>MSAQRGWATSYCAHRVNKTNETSIPARLARDPPRPSIEISLHPLLKYGNCRKTVTRQKRVPRPNFLGIWAMFNPILPDGALLHCAWARPHATVLLTLSKLALHYKVLDQPPFRNRQHDSELGPFQCVPVGDYSPGGVSLVADTPHRTNKVQKIGNGVEGESKQSAGLVGSPLTRSRPSNYQNAKRLRWLGPFAPRSIWCSS</sequence>
<dbReference type="Proteomes" id="UP000886501">
    <property type="component" value="Unassembled WGS sequence"/>
</dbReference>
<keyword evidence="2" id="KW-1185">Reference proteome</keyword>
<name>A0ACB6ZCI0_THEGA</name>
<dbReference type="EMBL" id="MU118037">
    <property type="protein sequence ID" value="KAF9647267.1"/>
    <property type="molecule type" value="Genomic_DNA"/>
</dbReference>
<evidence type="ECO:0000313" key="2">
    <source>
        <dbReference type="Proteomes" id="UP000886501"/>
    </source>
</evidence>
<accession>A0ACB6ZCI0</accession>
<reference evidence="1" key="2">
    <citation type="journal article" date="2020" name="Nat. Commun.">
        <title>Large-scale genome sequencing of mycorrhizal fungi provides insights into the early evolution of symbiotic traits.</title>
        <authorList>
            <person name="Miyauchi S."/>
            <person name="Kiss E."/>
            <person name="Kuo A."/>
            <person name="Drula E."/>
            <person name="Kohler A."/>
            <person name="Sanchez-Garcia M."/>
            <person name="Morin E."/>
            <person name="Andreopoulos B."/>
            <person name="Barry K.W."/>
            <person name="Bonito G."/>
            <person name="Buee M."/>
            <person name="Carver A."/>
            <person name="Chen C."/>
            <person name="Cichocki N."/>
            <person name="Clum A."/>
            <person name="Culley D."/>
            <person name="Crous P.W."/>
            <person name="Fauchery L."/>
            <person name="Girlanda M."/>
            <person name="Hayes R.D."/>
            <person name="Keri Z."/>
            <person name="LaButti K."/>
            <person name="Lipzen A."/>
            <person name="Lombard V."/>
            <person name="Magnuson J."/>
            <person name="Maillard F."/>
            <person name="Murat C."/>
            <person name="Nolan M."/>
            <person name="Ohm R.A."/>
            <person name="Pangilinan J."/>
            <person name="Pereira M.F."/>
            <person name="Perotto S."/>
            <person name="Peter M."/>
            <person name="Pfister S."/>
            <person name="Riley R."/>
            <person name="Sitrit Y."/>
            <person name="Stielow J.B."/>
            <person name="Szollosi G."/>
            <person name="Zifcakova L."/>
            <person name="Stursova M."/>
            <person name="Spatafora J.W."/>
            <person name="Tedersoo L."/>
            <person name="Vaario L.M."/>
            <person name="Yamada A."/>
            <person name="Yan M."/>
            <person name="Wang P."/>
            <person name="Xu J."/>
            <person name="Bruns T."/>
            <person name="Baldrian P."/>
            <person name="Vilgalys R."/>
            <person name="Dunand C."/>
            <person name="Henrissat B."/>
            <person name="Grigoriev I.V."/>
            <person name="Hibbett D."/>
            <person name="Nagy L.G."/>
            <person name="Martin F.M."/>
        </authorList>
    </citation>
    <scope>NUCLEOTIDE SEQUENCE</scope>
    <source>
        <strain evidence="1">P2</strain>
    </source>
</reference>
<gene>
    <name evidence="1" type="ORF">BDM02DRAFT_2716980</name>
</gene>
<evidence type="ECO:0000313" key="1">
    <source>
        <dbReference type="EMBL" id="KAF9647267.1"/>
    </source>
</evidence>
<organism evidence="1 2">
    <name type="scientific">Thelephora ganbajun</name>
    <name type="common">Ganba fungus</name>
    <dbReference type="NCBI Taxonomy" id="370292"/>
    <lineage>
        <taxon>Eukaryota</taxon>
        <taxon>Fungi</taxon>
        <taxon>Dikarya</taxon>
        <taxon>Basidiomycota</taxon>
        <taxon>Agaricomycotina</taxon>
        <taxon>Agaricomycetes</taxon>
        <taxon>Thelephorales</taxon>
        <taxon>Thelephoraceae</taxon>
        <taxon>Thelephora</taxon>
    </lineage>
</organism>
<reference evidence="1" key="1">
    <citation type="submission" date="2019-10" db="EMBL/GenBank/DDBJ databases">
        <authorList>
            <consortium name="DOE Joint Genome Institute"/>
            <person name="Kuo A."/>
            <person name="Miyauchi S."/>
            <person name="Kiss E."/>
            <person name="Drula E."/>
            <person name="Kohler A."/>
            <person name="Sanchez-Garcia M."/>
            <person name="Andreopoulos B."/>
            <person name="Barry K.W."/>
            <person name="Bonito G."/>
            <person name="Buee M."/>
            <person name="Carver A."/>
            <person name="Chen C."/>
            <person name="Cichocki N."/>
            <person name="Clum A."/>
            <person name="Culley D."/>
            <person name="Crous P.W."/>
            <person name="Fauchery L."/>
            <person name="Girlanda M."/>
            <person name="Hayes R."/>
            <person name="Keri Z."/>
            <person name="Labutti K."/>
            <person name="Lipzen A."/>
            <person name="Lombard V."/>
            <person name="Magnuson J."/>
            <person name="Maillard F."/>
            <person name="Morin E."/>
            <person name="Murat C."/>
            <person name="Nolan M."/>
            <person name="Ohm R."/>
            <person name="Pangilinan J."/>
            <person name="Pereira M."/>
            <person name="Perotto S."/>
            <person name="Peter M."/>
            <person name="Riley R."/>
            <person name="Sitrit Y."/>
            <person name="Stielow B."/>
            <person name="Szollosi G."/>
            <person name="Zifcakova L."/>
            <person name="Stursova M."/>
            <person name="Spatafora J.W."/>
            <person name="Tedersoo L."/>
            <person name="Vaario L.-M."/>
            <person name="Yamada A."/>
            <person name="Yan M."/>
            <person name="Wang P."/>
            <person name="Xu J."/>
            <person name="Bruns T."/>
            <person name="Baldrian P."/>
            <person name="Vilgalys R."/>
            <person name="Henrissat B."/>
            <person name="Grigoriev I.V."/>
            <person name="Hibbett D."/>
            <person name="Nagy L.G."/>
            <person name="Martin F.M."/>
        </authorList>
    </citation>
    <scope>NUCLEOTIDE SEQUENCE</scope>
    <source>
        <strain evidence="1">P2</strain>
    </source>
</reference>
<protein>
    <submittedName>
        <fullName evidence="1">Uncharacterized protein</fullName>
    </submittedName>
</protein>